<sequence>MVFDAVGYGEADDLAIEIKVTHEVDSRKRDIVVNNGIRMIEIDLSEFLSCEFTREEIKHAVINSAPRYLIQEIQPAIQITEDKDMINKAYIAGFKLASGYSRKNNCNFESNKIFILQPVENRSSANYQVAACGGYEILELNIVDSPALIEKISSFSFPLEARLTVETAFQKTKCVPVVTDVNLI</sequence>
<protein>
    <submittedName>
        <fullName evidence="1">Uncharacterized protein</fullName>
    </submittedName>
</protein>
<comment type="caution">
    <text evidence="1">The sequence shown here is derived from an EMBL/GenBank/DDBJ whole genome shotgun (WGS) entry which is preliminary data.</text>
</comment>
<organism evidence="1 2">
    <name type="scientific">Methylomonas koyamae</name>
    <dbReference type="NCBI Taxonomy" id="702114"/>
    <lineage>
        <taxon>Bacteria</taxon>
        <taxon>Pseudomonadati</taxon>
        <taxon>Pseudomonadota</taxon>
        <taxon>Gammaproteobacteria</taxon>
        <taxon>Methylococcales</taxon>
        <taxon>Methylococcaceae</taxon>
        <taxon>Methylomonas</taxon>
    </lineage>
</organism>
<evidence type="ECO:0000313" key="2">
    <source>
        <dbReference type="Proteomes" id="UP000077628"/>
    </source>
</evidence>
<gene>
    <name evidence="1" type="ORF">A1355_11220</name>
</gene>
<proteinExistence type="predicted"/>
<dbReference type="Proteomes" id="UP000077628">
    <property type="component" value="Unassembled WGS sequence"/>
</dbReference>
<dbReference type="AlphaFoldDB" id="A0A177NDE6"/>
<evidence type="ECO:0000313" key="1">
    <source>
        <dbReference type="EMBL" id="OAI15070.1"/>
    </source>
</evidence>
<reference evidence="2" key="1">
    <citation type="submission" date="2016-03" db="EMBL/GenBank/DDBJ databases">
        <authorList>
            <person name="Heylen K."/>
            <person name="De Vos P."/>
            <person name="Vekeman B."/>
        </authorList>
    </citation>
    <scope>NUCLEOTIDE SEQUENCE [LARGE SCALE GENOMIC DNA]</scope>
    <source>
        <strain evidence="2">R-45383</strain>
    </source>
</reference>
<dbReference type="EMBL" id="LUUK01000195">
    <property type="protein sequence ID" value="OAI15070.1"/>
    <property type="molecule type" value="Genomic_DNA"/>
</dbReference>
<name>A0A177NDE6_9GAMM</name>
<dbReference type="STRING" id="702114.A1355_11220"/>
<keyword evidence="2" id="KW-1185">Reference proteome</keyword>
<accession>A0A177NDE6</accession>